<name>A0AAD9QMM8_ACRCE</name>
<sequence>MFKTLVQQSWRDIQLAVLGKGPYVLSTAYQHLPVKGSVWSDMKLPEREKHLAKLDTSNSFVEEEE</sequence>
<reference evidence="1" key="1">
    <citation type="journal article" date="2023" name="G3 (Bethesda)">
        <title>Whole genome assembly and annotation of the endangered Caribbean coral Acropora cervicornis.</title>
        <authorList>
            <person name="Selwyn J.D."/>
            <person name="Vollmer S.V."/>
        </authorList>
    </citation>
    <scope>NUCLEOTIDE SEQUENCE</scope>
    <source>
        <strain evidence="1">K2</strain>
    </source>
</reference>
<dbReference type="AlphaFoldDB" id="A0AAD9QMM8"/>
<dbReference type="EMBL" id="JARQWQ010000023">
    <property type="protein sequence ID" value="KAK2564097.1"/>
    <property type="molecule type" value="Genomic_DNA"/>
</dbReference>
<keyword evidence="2" id="KW-1185">Reference proteome</keyword>
<accession>A0AAD9QMM8</accession>
<comment type="caution">
    <text evidence="1">The sequence shown here is derived from an EMBL/GenBank/DDBJ whole genome shotgun (WGS) entry which is preliminary data.</text>
</comment>
<gene>
    <name evidence="1" type="ORF">P5673_012323</name>
</gene>
<organism evidence="1 2">
    <name type="scientific">Acropora cervicornis</name>
    <name type="common">Staghorn coral</name>
    <dbReference type="NCBI Taxonomy" id="6130"/>
    <lineage>
        <taxon>Eukaryota</taxon>
        <taxon>Metazoa</taxon>
        <taxon>Cnidaria</taxon>
        <taxon>Anthozoa</taxon>
        <taxon>Hexacorallia</taxon>
        <taxon>Scleractinia</taxon>
        <taxon>Astrocoeniina</taxon>
        <taxon>Acroporidae</taxon>
        <taxon>Acropora</taxon>
    </lineage>
</organism>
<dbReference type="Proteomes" id="UP001249851">
    <property type="component" value="Unassembled WGS sequence"/>
</dbReference>
<proteinExistence type="predicted"/>
<evidence type="ECO:0000313" key="2">
    <source>
        <dbReference type="Proteomes" id="UP001249851"/>
    </source>
</evidence>
<evidence type="ECO:0000313" key="1">
    <source>
        <dbReference type="EMBL" id="KAK2564097.1"/>
    </source>
</evidence>
<protein>
    <submittedName>
        <fullName evidence="1">Uncharacterized protein</fullName>
    </submittedName>
</protein>
<reference evidence="1" key="2">
    <citation type="journal article" date="2023" name="Science">
        <title>Genomic signatures of disease resistance in endangered staghorn corals.</title>
        <authorList>
            <person name="Vollmer S.V."/>
            <person name="Selwyn J.D."/>
            <person name="Despard B.A."/>
            <person name="Roesel C.L."/>
        </authorList>
    </citation>
    <scope>NUCLEOTIDE SEQUENCE</scope>
    <source>
        <strain evidence="1">K2</strain>
    </source>
</reference>